<evidence type="ECO:0000313" key="3">
    <source>
        <dbReference type="Proteomes" id="UP000810171"/>
    </source>
</evidence>
<dbReference type="InterPro" id="IPR052340">
    <property type="entry name" value="RNase_Y/CdgJ"/>
</dbReference>
<reference evidence="2 3" key="1">
    <citation type="submission" date="2020-09" db="EMBL/GenBank/DDBJ databases">
        <authorList>
            <person name="Tanuku N.R.S."/>
        </authorList>
    </citation>
    <scope>NUCLEOTIDE SEQUENCE [LARGE SCALE GENOMIC DNA]</scope>
    <source>
        <strain evidence="2 3">AK62</strain>
    </source>
</reference>
<protein>
    <submittedName>
        <fullName evidence="2">HDOD domain-containing protein</fullName>
    </submittedName>
</protein>
<dbReference type="PROSITE" id="PS51833">
    <property type="entry name" value="HDOD"/>
    <property type="match status" value="1"/>
</dbReference>
<comment type="caution">
    <text evidence="2">The sequence shown here is derived from an EMBL/GenBank/DDBJ whole genome shotgun (WGS) entry which is preliminary data.</text>
</comment>
<gene>
    <name evidence="2" type="ORF">H9C73_00005</name>
</gene>
<sequence>MTQPHDFRSLIPPQPEILLKLAKLFKQDNPDLKQISALIKQDVALYSVVLKTINSPFYGLRAPVISVEHAINLLGTGQVFNLVRLTIMRNTLKKTGRMERFWDTAKDVSDLSLRLLSRLKLKLDRDDMHALGMLHDCGLPLMIQAYPDFRDTLRASSCYNSAELEALQKQHYGFSHYQVGSRMAERWFLPQHLADSIRYQPQLEDVLNDRVQVDERTRELLAILTLAQDVSAEFRYYWRIQPNDLAPRVNKALAFLALTDYDYLSIRESLIDSLN</sequence>
<keyword evidence="3" id="KW-1185">Reference proteome</keyword>
<name>A0ABS3Z6Y3_9GAMM</name>
<dbReference type="EMBL" id="JACVEW010000001">
    <property type="protein sequence ID" value="MBP0047100.1"/>
    <property type="molecule type" value="Genomic_DNA"/>
</dbReference>
<proteinExistence type="predicted"/>
<dbReference type="Pfam" id="PF08668">
    <property type="entry name" value="HDOD"/>
    <property type="match status" value="1"/>
</dbReference>
<dbReference type="Proteomes" id="UP000810171">
    <property type="component" value="Unassembled WGS sequence"/>
</dbReference>
<dbReference type="SUPFAM" id="SSF109604">
    <property type="entry name" value="HD-domain/PDEase-like"/>
    <property type="match status" value="1"/>
</dbReference>
<evidence type="ECO:0000313" key="2">
    <source>
        <dbReference type="EMBL" id="MBP0047100.1"/>
    </source>
</evidence>
<accession>A0ABS3Z6Y3</accession>
<feature type="domain" description="HDOD" evidence="1">
    <location>
        <begin position="11"/>
        <end position="203"/>
    </location>
</feature>
<evidence type="ECO:0000259" key="1">
    <source>
        <dbReference type="PROSITE" id="PS51833"/>
    </source>
</evidence>
<dbReference type="PANTHER" id="PTHR33525:SF6">
    <property type="entry name" value="HDOD DOMAIN-CONTAINING PROTEIN"/>
    <property type="match status" value="1"/>
</dbReference>
<dbReference type="PANTHER" id="PTHR33525">
    <property type="match status" value="1"/>
</dbReference>
<organism evidence="2 3">
    <name type="scientific">Marinobacterium alkalitolerans</name>
    <dbReference type="NCBI Taxonomy" id="1542925"/>
    <lineage>
        <taxon>Bacteria</taxon>
        <taxon>Pseudomonadati</taxon>
        <taxon>Pseudomonadota</taxon>
        <taxon>Gammaproteobacteria</taxon>
        <taxon>Oceanospirillales</taxon>
        <taxon>Oceanospirillaceae</taxon>
        <taxon>Marinobacterium</taxon>
    </lineage>
</organism>
<dbReference type="RefSeq" id="WP_209285723.1">
    <property type="nucleotide sequence ID" value="NZ_JACVEW010000001.1"/>
</dbReference>
<dbReference type="InterPro" id="IPR013976">
    <property type="entry name" value="HDOD"/>
</dbReference>
<dbReference type="Gene3D" id="1.10.3210.10">
    <property type="entry name" value="Hypothetical protein af1432"/>
    <property type="match status" value="1"/>
</dbReference>